<dbReference type="OrthoDB" id="428342at2759"/>
<dbReference type="PANTHER" id="PTHR21581">
    <property type="entry name" value="D-ALANYL-D-ALANINE CARBOXYPEPTIDASE"/>
    <property type="match status" value="1"/>
</dbReference>
<protein>
    <recommendedName>
        <fullName evidence="5">TPR-like protein</fullName>
    </recommendedName>
</protein>
<feature type="region of interest" description="Disordered" evidence="1">
    <location>
        <begin position="185"/>
        <end position="209"/>
    </location>
</feature>
<reference evidence="3 4" key="1">
    <citation type="journal article" date="2018" name="Nat. Ecol. Evol.">
        <title>Pezizomycetes genomes reveal the molecular basis of ectomycorrhizal truffle lifestyle.</title>
        <authorList>
            <person name="Murat C."/>
            <person name="Payen T."/>
            <person name="Noel B."/>
            <person name="Kuo A."/>
            <person name="Morin E."/>
            <person name="Chen J."/>
            <person name="Kohler A."/>
            <person name="Krizsan K."/>
            <person name="Balestrini R."/>
            <person name="Da Silva C."/>
            <person name="Montanini B."/>
            <person name="Hainaut M."/>
            <person name="Levati E."/>
            <person name="Barry K.W."/>
            <person name="Belfiori B."/>
            <person name="Cichocki N."/>
            <person name="Clum A."/>
            <person name="Dockter R.B."/>
            <person name="Fauchery L."/>
            <person name="Guy J."/>
            <person name="Iotti M."/>
            <person name="Le Tacon F."/>
            <person name="Lindquist E.A."/>
            <person name="Lipzen A."/>
            <person name="Malagnac F."/>
            <person name="Mello A."/>
            <person name="Molinier V."/>
            <person name="Miyauchi S."/>
            <person name="Poulain J."/>
            <person name="Riccioni C."/>
            <person name="Rubini A."/>
            <person name="Sitrit Y."/>
            <person name="Splivallo R."/>
            <person name="Traeger S."/>
            <person name="Wang M."/>
            <person name="Zifcakova L."/>
            <person name="Wipf D."/>
            <person name="Zambonelli A."/>
            <person name="Paolocci F."/>
            <person name="Nowrousian M."/>
            <person name="Ottonello S."/>
            <person name="Baldrian P."/>
            <person name="Spatafora J.W."/>
            <person name="Henrissat B."/>
            <person name="Nagy L.G."/>
            <person name="Aury J.M."/>
            <person name="Wincker P."/>
            <person name="Grigoriev I.V."/>
            <person name="Bonfante P."/>
            <person name="Martin F.M."/>
        </authorList>
    </citation>
    <scope>NUCLEOTIDE SEQUENCE [LARGE SCALE GENOMIC DNA]</scope>
    <source>
        <strain evidence="3 4">ATCC MYA-4762</strain>
    </source>
</reference>
<evidence type="ECO:0000313" key="3">
    <source>
        <dbReference type="EMBL" id="RPB22814.1"/>
    </source>
</evidence>
<dbReference type="GO" id="GO:0030008">
    <property type="term" value="C:TRAPP complex"/>
    <property type="evidence" value="ECO:0007669"/>
    <property type="project" value="TreeGrafter"/>
</dbReference>
<keyword evidence="4" id="KW-1185">Reference proteome</keyword>
<gene>
    <name evidence="3" type="ORF">L211DRAFT_788084</name>
</gene>
<keyword evidence="2" id="KW-0732">Signal</keyword>
<feature type="compositionally biased region" description="Pro residues" evidence="1">
    <location>
        <begin position="188"/>
        <end position="202"/>
    </location>
</feature>
<dbReference type="PANTHER" id="PTHR21581:SF6">
    <property type="entry name" value="TRAFFICKING PROTEIN PARTICLE COMPLEX SUBUNIT 12"/>
    <property type="match status" value="1"/>
</dbReference>
<dbReference type="EMBL" id="ML121549">
    <property type="protein sequence ID" value="RPB22814.1"/>
    <property type="molecule type" value="Genomic_DNA"/>
</dbReference>
<organism evidence="3 4">
    <name type="scientific">Terfezia boudieri ATCC MYA-4762</name>
    <dbReference type="NCBI Taxonomy" id="1051890"/>
    <lineage>
        <taxon>Eukaryota</taxon>
        <taxon>Fungi</taxon>
        <taxon>Dikarya</taxon>
        <taxon>Ascomycota</taxon>
        <taxon>Pezizomycotina</taxon>
        <taxon>Pezizomycetes</taxon>
        <taxon>Pezizales</taxon>
        <taxon>Pezizaceae</taxon>
        <taxon>Terfezia</taxon>
    </lineage>
</organism>
<dbReference type="Proteomes" id="UP000267821">
    <property type="component" value="Unassembled WGS sequence"/>
</dbReference>
<proteinExistence type="predicted"/>
<evidence type="ECO:0000256" key="1">
    <source>
        <dbReference type="SAM" id="MobiDB-lite"/>
    </source>
</evidence>
<evidence type="ECO:0000256" key="2">
    <source>
        <dbReference type="SAM" id="SignalP"/>
    </source>
</evidence>
<feature type="chain" id="PRO_5018295335" description="TPR-like protein" evidence="2">
    <location>
        <begin position="27"/>
        <end position="334"/>
    </location>
</feature>
<dbReference type="Gene3D" id="1.25.40.10">
    <property type="entry name" value="Tetratricopeptide repeat domain"/>
    <property type="match status" value="1"/>
</dbReference>
<dbReference type="STRING" id="1051890.A0A3N4LIT0"/>
<evidence type="ECO:0000313" key="4">
    <source>
        <dbReference type="Proteomes" id="UP000267821"/>
    </source>
</evidence>
<dbReference type="GO" id="GO:0005794">
    <property type="term" value="C:Golgi apparatus"/>
    <property type="evidence" value="ECO:0007669"/>
    <property type="project" value="TreeGrafter"/>
</dbReference>
<sequence>PSNHTEIFNLWYIRLSCLCLIGATQIACVEVKALEDLSAPGYWVAETPALGGGRGQKRHLVPWELRLLVIRLQALSFSDWRRALVFYYELAREARMELGRAINTKPNPDPVVIKLWKSRLKDLSIRVASALVEMGDFAAAVRHLESLRKTGGGGEVEAEVVEEDAKVRFMLGLLYIRIGNFSAAKESLPPPPQPASPKPSDNPPTHQTAPTYFYTDHILTSLLPTALGLWEASITAWSTPPPSSSSLHPPPSTILERHNLAVSLVYTGRLSQARDILEDLLEEGNAFFALTFNLCTLWELVTDGDVTKDKKRDVAEKVLAAGGRREAGAAWFKM</sequence>
<dbReference type="InParanoid" id="A0A3N4LIT0"/>
<evidence type="ECO:0008006" key="5">
    <source>
        <dbReference type="Google" id="ProtNLM"/>
    </source>
</evidence>
<dbReference type="AlphaFoldDB" id="A0A3N4LIT0"/>
<dbReference type="InterPro" id="IPR011990">
    <property type="entry name" value="TPR-like_helical_dom_sf"/>
</dbReference>
<accession>A0A3N4LIT0</accession>
<feature type="non-terminal residue" evidence="3">
    <location>
        <position position="1"/>
    </location>
</feature>
<feature type="signal peptide" evidence="2">
    <location>
        <begin position="1"/>
        <end position="26"/>
    </location>
</feature>
<name>A0A3N4LIT0_9PEZI</name>